<dbReference type="Proteomes" id="UP001501752">
    <property type="component" value="Unassembled WGS sequence"/>
</dbReference>
<evidence type="ECO:0000313" key="1">
    <source>
        <dbReference type="EMBL" id="GAA4846276.1"/>
    </source>
</evidence>
<gene>
    <name evidence="1" type="ORF">GCM10023235_23640</name>
</gene>
<comment type="caution">
    <text evidence="1">The sequence shown here is derived from an EMBL/GenBank/DDBJ whole genome shotgun (WGS) entry which is preliminary data.</text>
</comment>
<dbReference type="RefSeq" id="WP_345696756.1">
    <property type="nucleotide sequence ID" value="NZ_BAABIS010000001.1"/>
</dbReference>
<organism evidence="1 2">
    <name type="scientific">Kitasatospora terrestris</name>
    <dbReference type="NCBI Taxonomy" id="258051"/>
    <lineage>
        <taxon>Bacteria</taxon>
        <taxon>Bacillati</taxon>
        <taxon>Actinomycetota</taxon>
        <taxon>Actinomycetes</taxon>
        <taxon>Kitasatosporales</taxon>
        <taxon>Streptomycetaceae</taxon>
        <taxon>Kitasatospora</taxon>
    </lineage>
</organism>
<protein>
    <recommendedName>
        <fullName evidence="3">NERD domain-containing protein</fullName>
    </recommendedName>
</protein>
<reference evidence="2" key="1">
    <citation type="journal article" date="2019" name="Int. J. Syst. Evol. Microbiol.">
        <title>The Global Catalogue of Microorganisms (GCM) 10K type strain sequencing project: providing services to taxonomists for standard genome sequencing and annotation.</title>
        <authorList>
            <consortium name="The Broad Institute Genomics Platform"/>
            <consortium name="The Broad Institute Genome Sequencing Center for Infectious Disease"/>
            <person name="Wu L."/>
            <person name="Ma J."/>
        </authorList>
    </citation>
    <scope>NUCLEOTIDE SEQUENCE [LARGE SCALE GENOMIC DNA]</scope>
    <source>
        <strain evidence="2">JCM 13006</strain>
    </source>
</reference>
<sequence>MQKQPPLGTRIEELTRHLAGVFGLPDFVYLPKVVSHGPGVRELSDGLLVVGNRGLILQSKSRRPGDRPDSVEKAKRWCLKEGRSGQRQGAGTRRTMREQMEPFMSVRGYERMLPDPSSWPTVVIIWHPDNPAVEFPAAPDTMFIALNDWLHLHAMVRSTTGVIAYVERALASGISVPLGCEQDRYQALAGGDLRASFGMPGTVPGLPPFFPDDRTLRLAALFESLMDHAAKEADRVGTETYLRIVEALDRTPTEPESTDLILE</sequence>
<keyword evidence="2" id="KW-1185">Reference proteome</keyword>
<accession>A0ABP9DIV5</accession>
<dbReference type="EMBL" id="BAABIS010000001">
    <property type="protein sequence ID" value="GAA4846276.1"/>
    <property type="molecule type" value="Genomic_DNA"/>
</dbReference>
<evidence type="ECO:0000313" key="2">
    <source>
        <dbReference type="Proteomes" id="UP001501752"/>
    </source>
</evidence>
<evidence type="ECO:0008006" key="3">
    <source>
        <dbReference type="Google" id="ProtNLM"/>
    </source>
</evidence>
<name>A0ABP9DIV5_9ACTN</name>
<proteinExistence type="predicted"/>